<evidence type="ECO:0000256" key="2">
    <source>
        <dbReference type="ARBA" id="ARBA00022481"/>
    </source>
</evidence>
<dbReference type="Gene3D" id="3.30.160.20">
    <property type="match status" value="1"/>
</dbReference>
<dbReference type="PANTHER" id="PTHR43804:SF7">
    <property type="entry name" value="LD18447P"/>
    <property type="match status" value="1"/>
</dbReference>
<dbReference type="InterPro" id="IPR017509">
    <property type="entry name" value="PrfH"/>
</dbReference>
<gene>
    <name evidence="4" type="primary">prfH</name>
    <name evidence="4" type="ORF">GCM10007874_49830</name>
</gene>
<organism evidence="4 5">
    <name type="scientific">Labrys miyagiensis</name>
    <dbReference type="NCBI Taxonomy" id="346912"/>
    <lineage>
        <taxon>Bacteria</taxon>
        <taxon>Pseudomonadati</taxon>
        <taxon>Pseudomonadota</taxon>
        <taxon>Alphaproteobacteria</taxon>
        <taxon>Hyphomicrobiales</taxon>
        <taxon>Xanthobacteraceae</taxon>
        <taxon>Labrys</taxon>
    </lineage>
</organism>
<dbReference type="InterPro" id="IPR050057">
    <property type="entry name" value="Prokaryotic/Mito_RF"/>
</dbReference>
<evidence type="ECO:0000313" key="4">
    <source>
        <dbReference type="EMBL" id="GLS21966.1"/>
    </source>
</evidence>
<name>A0ABQ6CUP2_9HYPH</name>
<comment type="caution">
    <text evidence="4">The sequence shown here is derived from an EMBL/GenBank/DDBJ whole genome shotgun (WGS) entry which is preliminary data.</text>
</comment>
<dbReference type="InterPro" id="IPR045853">
    <property type="entry name" value="Pep_chain_release_fac_I_sf"/>
</dbReference>
<feature type="domain" description="Prokaryotic-type class I peptide chain release factors" evidence="3">
    <location>
        <begin position="107"/>
        <end position="176"/>
    </location>
</feature>
<dbReference type="SUPFAM" id="SSF75620">
    <property type="entry name" value="Release factor"/>
    <property type="match status" value="1"/>
</dbReference>
<reference evidence="5" key="1">
    <citation type="journal article" date="2019" name="Int. J. Syst. Evol. Microbiol.">
        <title>The Global Catalogue of Microorganisms (GCM) 10K type strain sequencing project: providing services to taxonomists for standard genome sequencing and annotation.</title>
        <authorList>
            <consortium name="The Broad Institute Genomics Platform"/>
            <consortium name="The Broad Institute Genome Sequencing Center for Infectious Disease"/>
            <person name="Wu L."/>
            <person name="Ma J."/>
        </authorList>
    </citation>
    <scope>NUCLEOTIDE SEQUENCE [LARGE SCALE GENOMIC DNA]</scope>
    <source>
        <strain evidence="5">NBRC 101365</strain>
    </source>
</reference>
<proteinExistence type="inferred from homology"/>
<dbReference type="PANTHER" id="PTHR43804">
    <property type="entry name" value="LD18447P"/>
    <property type="match status" value="1"/>
</dbReference>
<dbReference type="EMBL" id="BSPC01000054">
    <property type="protein sequence ID" value="GLS21966.1"/>
    <property type="molecule type" value="Genomic_DNA"/>
</dbReference>
<comment type="similarity">
    <text evidence="1">Belongs to the prokaryotic/mitochondrial release factor family.</text>
</comment>
<protein>
    <submittedName>
        <fullName evidence="4">Peptide chain release factor H</fullName>
    </submittedName>
</protein>
<evidence type="ECO:0000313" key="5">
    <source>
        <dbReference type="Proteomes" id="UP001156882"/>
    </source>
</evidence>
<dbReference type="Pfam" id="PF00472">
    <property type="entry name" value="RF-1"/>
    <property type="match status" value="1"/>
</dbReference>
<dbReference type="InterPro" id="IPR000352">
    <property type="entry name" value="Pep_chain_release_fac_I"/>
</dbReference>
<dbReference type="RefSeq" id="WP_284314955.1">
    <property type="nucleotide sequence ID" value="NZ_BSPC01000054.1"/>
</dbReference>
<keyword evidence="2" id="KW-0488">Methylation</keyword>
<evidence type="ECO:0000256" key="1">
    <source>
        <dbReference type="ARBA" id="ARBA00010835"/>
    </source>
</evidence>
<dbReference type="Gene3D" id="3.30.70.1660">
    <property type="match status" value="1"/>
</dbReference>
<keyword evidence="5" id="KW-1185">Reference proteome</keyword>
<accession>A0ABQ6CUP2</accession>
<dbReference type="NCBIfam" id="TIGR03072">
    <property type="entry name" value="release_prfH"/>
    <property type="match status" value="1"/>
</dbReference>
<dbReference type="Proteomes" id="UP001156882">
    <property type="component" value="Unassembled WGS sequence"/>
</dbReference>
<sequence>MSTILVCVTSGRGPAECRAAVAEVVAALQREAASAGVDCAAEANPMGDKPSVLISLGGEGAAALLRDWEGTVQCVADSRMRPHHRRKNWFVAVHRVPEPPAVPDLLPGDLVFETRRAGGPGGQHQNRTESAVRVVHKPTGASAIARDDRCQHRNRALAVARLRAVLAGMQERERNAGRFREWLARIQVERGNPVRVI</sequence>
<evidence type="ECO:0000259" key="3">
    <source>
        <dbReference type="Pfam" id="PF00472"/>
    </source>
</evidence>